<accession>A0AAV4N8N4</accession>
<sequence>MPGFICKFFTSSSKIIFCRRALSLASLSDIAAFERYCIQLLQERRPRFHLLKLSSCTPSSSSSSSLPKASSLLFSTGFF</sequence>
<keyword evidence="3" id="KW-1185">Reference proteome</keyword>
<protein>
    <submittedName>
        <fullName evidence="2">Uncharacterized protein</fullName>
    </submittedName>
</protein>
<comment type="caution">
    <text evidence="2">The sequence shown here is derived from an EMBL/GenBank/DDBJ whole genome shotgun (WGS) entry which is preliminary data.</text>
</comment>
<organism evidence="2 3">
    <name type="scientific">Caerostris extrusa</name>
    <name type="common">Bark spider</name>
    <name type="synonym">Caerostris bankana</name>
    <dbReference type="NCBI Taxonomy" id="172846"/>
    <lineage>
        <taxon>Eukaryota</taxon>
        <taxon>Metazoa</taxon>
        <taxon>Ecdysozoa</taxon>
        <taxon>Arthropoda</taxon>
        <taxon>Chelicerata</taxon>
        <taxon>Arachnida</taxon>
        <taxon>Araneae</taxon>
        <taxon>Araneomorphae</taxon>
        <taxon>Entelegynae</taxon>
        <taxon>Araneoidea</taxon>
        <taxon>Araneidae</taxon>
        <taxon>Caerostris</taxon>
    </lineage>
</organism>
<dbReference type="AlphaFoldDB" id="A0AAV4N8N4"/>
<evidence type="ECO:0000256" key="1">
    <source>
        <dbReference type="SAM" id="MobiDB-lite"/>
    </source>
</evidence>
<dbReference type="EMBL" id="BPLR01020575">
    <property type="protein sequence ID" value="GIX80180.1"/>
    <property type="molecule type" value="Genomic_DNA"/>
</dbReference>
<dbReference type="Proteomes" id="UP001054945">
    <property type="component" value="Unassembled WGS sequence"/>
</dbReference>
<gene>
    <name evidence="2" type="ORF">CEXT_454591</name>
</gene>
<name>A0AAV4N8N4_CAEEX</name>
<feature type="region of interest" description="Disordered" evidence="1">
    <location>
        <begin position="57"/>
        <end position="79"/>
    </location>
</feature>
<reference evidence="2 3" key="1">
    <citation type="submission" date="2021-06" db="EMBL/GenBank/DDBJ databases">
        <title>Caerostris extrusa draft genome.</title>
        <authorList>
            <person name="Kono N."/>
            <person name="Arakawa K."/>
        </authorList>
    </citation>
    <scope>NUCLEOTIDE SEQUENCE [LARGE SCALE GENOMIC DNA]</scope>
</reference>
<proteinExistence type="predicted"/>
<evidence type="ECO:0000313" key="2">
    <source>
        <dbReference type="EMBL" id="GIX80180.1"/>
    </source>
</evidence>
<evidence type="ECO:0000313" key="3">
    <source>
        <dbReference type="Proteomes" id="UP001054945"/>
    </source>
</evidence>